<feature type="domain" description="Plastocyanin-like" evidence="4">
    <location>
        <begin position="578"/>
        <end position="715"/>
    </location>
</feature>
<dbReference type="SUPFAM" id="SSF49503">
    <property type="entry name" value="Cupredoxins"/>
    <property type="match status" value="2"/>
</dbReference>
<sequence>MSKTYHNKCHFPGFMQTWRSLLGNLSYIAVAVFISTQIAMFAAQPAQAVPQELILKNPPVLQPCQKPTPPTTPLVTPKATENQAQAATEERILKNPPVLQPTEKPTLGNTLLATPKATAGVSPKNEQQFDLKIQYIDSKICNPATGQYDNVRLRGYTGTGSNPNDPYVAPTIEIKPGDTVRISLKNELPIDPTCFGQTEVNTPHCFNGTNLHSHGLWVSPTGNSDNVLLSINPGVSFQYEYNLPPDHPSGTFWYHPHRHGSTALQVSSGMAGALIVRGDRLPKLPPDIGSKFVHGDIDTLLKDGQGNPFEEHILVLQQIQYYCPNSDNPWVCSPSDTGVIESYNNFGPRTWDQSGRYTTINGEVLPTIAKTEVGKIERWRMIHAGVRNTISLEFRKEQTNAPSVNGLKAADAEKFIGENCTGDPIPYHVIADDGLTRAAAWKTTLTTLQPGYRSDALVVFPQKGTYCVIDTSATAAGSVSRSAESRQLLGLVDVSGDTEIPDIHQYLKDQLVAAAERTMPDGNPLEKTVRRRVVDDLKNGLKLSLFTPHPTIQDGEVTGKQELAFFINTGTPNAQFEVSNTIGSKFDPKPYDPERIDRTLYLGDIDEWTLQSYFVSHPFHIHVNPFQIVKILDPNGKDVSLPKATDNVGGPDPDPQYPGLKGVWKDTLWIKSLLPQNPNGFYKIVLRTRYQRYIGEFVLHCHILDHEDQGMMQNVSIVLPSQP</sequence>
<dbReference type="Gene3D" id="2.60.40.420">
    <property type="entry name" value="Cupredoxins - blue copper proteins"/>
    <property type="match status" value="3"/>
</dbReference>
<keyword evidence="1" id="KW-0479">Metal-binding</keyword>
<dbReference type="PROSITE" id="PS00079">
    <property type="entry name" value="MULTICOPPER_OXIDASE1"/>
    <property type="match status" value="1"/>
</dbReference>
<dbReference type="InterPro" id="IPR011707">
    <property type="entry name" value="Cu-oxidase-like_N"/>
</dbReference>
<gene>
    <name evidence="6" type="ORF">G7B40_016355</name>
</gene>
<dbReference type="CDD" id="cd13853">
    <property type="entry name" value="CuRO_1_Tth-MCO_like"/>
    <property type="match status" value="1"/>
</dbReference>
<keyword evidence="3" id="KW-0812">Transmembrane</keyword>
<dbReference type="InterPro" id="IPR002355">
    <property type="entry name" value="Cu_oxidase_Cu_BS"/>
</dbReference>
<dbReference type="InterPro" id="IPR045087">
    <property type="entry name" value="Cu-oxidase_fam"/>
</dbReference>
<evidence type="ECO:0000259" key="5">
    <source>
        <dbReference type="Pfam" id="PF07732"/>
    </source>
</evidence>
<evidence type="ECO:0000259" key="4">
    <source>
        <dbReference type="Pfam" id="PF07731"/>
    </source>
</evidence>
<dbReference type="PANTHER" id="PTHR11709:SF518">
    <property type="entry name" value="MULTICOPPER OXIDASE"/>
    <property type="match status" value="1"/>
</dbReference>
<accession>A0AAP5I6W0</accession>
<evidence type="ECO:0000256" key="2">
    <source>
        <dbReference type="ARBA" id="ARBA00023002"/>
    </source>
</evidence>
<evidence type="ECO:0000313" key="7">
    <source>
        <dbReference type="Proteomes" id="UP000667802"/>
    </source>
</evidence>
<dbReference type="PANTHER" id="PTHR11709">
    <property type="entry name" value="MULTI-COPPER OXIDASE"/>
    <property type="match status" value="1"/>
</dbReference>
<dbReference type="InterPro" id="IPR033138">
    <property type="entry name" value="Cu_oxidase_CS"/>
</dbReference>
<keyword evidence="2" id="KW-0560">Oxidoreductase</keyword>
<dbReference type="CDD" id="cd13900">
    <property type="entry name" value="CuRO_3_Tth-MCO_like"/>
    <property type="match status" value="1"/>
</dbReference>
<feature type="domain" description="Plastocyanin-like" evidence="5">
    <location>
        <begin position="207"/>
        <end position="278"/>
    </location>
</feature>
<evidence type="ECO:0000256" key="1">
    <source>
        <dbReference type="ARBA" id="ARBA00022723"/>
    </source>
</evidence>
<evidence type="ECO:0000313" key="6">
    <source>
        <dbReference type="EMBL" id="MDR9896123.1"/>
    </source>
</evidence>
<dbReference type="EMBL" id="JAALHA020000007">
    <property type="protein sequence ID" value="MDR9896123.1"/>
    <property type="molecule type" value="Genomic_DNA"/>
</dbReference>
<proteinExistence type="predicted"/>
<name>A0AAP5I6W0_9CYAN</name>
<evidence type="ECO:0000256" key="3">
    <source>
        <dbReference type="SAM" id="Phobius"/>
    </source>
</evidence>
<protein>
    <submittedName>
        <fullName evidence="6">Multicopper oxidase domain-containing protein</fullName>
    </submittedName>
</protein>
<dbReference type="Pfam" id="PF07732">
    <property type="entry name" value="Cu-oxidase_3"/>
    <property type="match status" value="1"/>
</dbReference>
<dbReference type="PROSITE" id="PS00080">
    <property type="entry name" value="MULTICOPPER_OXIDASE2"/>
    <property type="match status" value="1"/>
</dbReference>
<dbReference type="GO" id="GO:0005507">
    <property type="term" value="F:copper ion binding"/>
    <property type="evidence" value="ECO:0007669"/>
    <property type="project" value="InterPro"/>
</dbReference>
<dbReference type="GO" id="GO:0016491">
    <property type="term" value="F:oxidoreductase activity"/>
    <property type="evidence" value="ECO:0007669"/>
    <property type="project" value="UniProtKB-KW"/>
</dbReference>
<keyword evidence="7" id="KW-1185">Reference proteome</keyword>
<organism evidence="6 7">
    <name type="scientific">Aetokthonos hydrillicola Thurmond2011</name>
    <dbReference type="NCBI Taxonomy" id="2712845"/>
    <lineage>
        <taxon>Bacteria</taxon>
        <taxon>Bacillati</taxon>
        <taxon>Cyanobacteriota</taxon>
        <taxon>Cyanophyceae</taxon>
        <taxon>Nostocales</taxon>
        <taxon>Hapalosiphonaceae</taxon>
        <taxon>Aetokthonos</taxon>
    </lineage>
</organism>
<comment type="caution">
    <text evidence="6">The sequence shown here is derived from an EMBL/GenBank/DDBJ whole genome shotgun (WGS) entry which is preliminary data.</text>
</comment>
<keyword evidence="3" id="KW-0472">Membrane</keyword>
<dbReference type="InterPro" id="IPR011706">
    <property type="entry name" value="Cu-oxidase_C"/>
</dbReference>
<dbReference type="InterPro" id="IPR008972">
    <property type="entry name" value="Cupredoxin"/>
</dbReference>
<feature type="transmembrane region" description="Helical" evidence="3">
    <location>
        <begin position="21"/>
        <end position="43"/>
    </location>
</feature>
<dbReference type="Proteomes" id="UP000667802">
    <property type="component" value="Unassembled WGS sequence"/>
</dbReference>
<dbReference type="RefSeq" id="WP_208349368.1">
    <property type="nucleotide sequence ID" value="NZ_JAALHA020000007.1"/>
</dbReference>
<dbReference type="Pfam" id="PF07731">
    <property type="entry name" value="Cu-oxidase_2"/>
    <property type="match status" value="1"/>
</dbReference>
<reference evidence="7" key="1">
    <citation type="journal article" date="2021" name="Science">
        <title>Hunting the eagle killer: A cyanobacterial neurotoxin causes vacuolar myelinopathy.</title>
        <authorList>
            <person name="Breinlinger S."/>
            <person name="Phillips T.J."/>
            <person name="Haram B.N."/>
            <person name="Mares J."/>
            <person name="Martinez Yerena J.A."/>
            <person name="Hrouzek P."/>
            <person name="Sobotka R."/>
            <person name="Henderson W.M."/>
            <person name="Schmieder P."/>
            <person name="Williams S.M."/>
            <person name="Lauderdale J.D."/>
            <person name="Wilde H.D."/>
            <person name="Gerrin W."/>
            <person name="Kust A."/>
            <person name="Washington J.W."/>
            <person name="Wagner C."/>
            <person name="Geier B."/>
            <person name="Liebeke M."/>
            <person name="Enke H."/>
            <person name="Niedermeyer T.H.J."/>
            <person name="Wilde S.B."/>
        </authorList>
    </citation>
    <scope>NUCLEOTIDE SEQUENCE [LARGE SCALE GENOMIC DNA]</scope>
    <source>
        <strain evidence="7">Thurmond2011</strain>
    </source>
</reference>
<keyword evidence="3" id="KW-1133">Transmembrane helix</keyword>
<dbReference type="AlphaFoldDB" id="A0AAP5I6W0"/>